<dbReference type="EMBL" id="AOII01000091">
    <property type="protein sequence ID" value="ELY74029.1"/>
    <property type="molecule type" value="Genomic_DNA"/>
</dbReference>
<dbReference type="eggNOG" id="arCOG11476">
    <property type="taxonomic scope" value="Archaea"/>
</dbReference>
<evidence type="ECO:0000313" key="1">
    <source>
        <dbReference type="EMBL" id="ELY74029.1"/>
    </source>
</evidence>
<name>L9YIU7_9EURY</name>
<dbReference type="Proteomes" id="UP000011618">
    <property type="component" value="Unassembled WGS sequence"/>
</dbReference>
<organism evidence="1 2">
    <name type="scientific">Natrinema pallidum DSM 3751</name>
    <dbReference type="NCBI Taxonomy" id="1227495"/>
    <lineage>
        <taxon>Archaea</taxon>
        <taxon>Methanobacteriati</taxon>
        <taxon>Methanobacteriota</taxon>
        <taxon>Stenosarchaea group</taxon>
        <taxon>Halobacteria</taxon>
        <taxon>Halobacteriales</taxon>
        <taxon>Natrialbaceae</taxon>
        <taxon>Natrinema</taxon>
    </lineage>
</organism>
<evidence type="ECO:0000313" key="2">
    <source>
        <dbReference type="Proteomes" id="UP000011618"/>
    </source>
</evidence>
<sequence>MPVRLECDRCGSADIPERTTRTTGGTQCPACGAKASPVRRNGLAWHPEV</sequence>
<accession>L9YIU7</accession>
<reference evidence="1 2" key="1">
    <citation type="journal article" date="2014" name="PLoS Genet.">
        <title>Phylogenetically driven sequencing of extremely halophilic archaea reveals strategies for static and dynamic osmo-response.</title>
        <authorList>
            <person name="Becker E.A."/>
            <person name="Seitzer P.M."/>
            <person name="Tritt A."/>
            <person name="Larsen D."/>
            <person name="Krusor M."/>
            <person name="Yao A.I."/>
            <person name="Wu D."/>
            <person name="Madern D."/>
            <person name="Eisen J.A."/>
            <person name="Darling A.E."/>
            <person name="Facciotti M.T."/>
        </authorList>
    </citation>
    <scope>NUCLEOTIDE SEQUENCE [LARGE SCALE GENOMIC DNA]</scope>
    <source>
        <strain evidence="1 2">DSM 3751</strain>
    </source>
</reference>
<comment type="caution">
    <text evidence="1">The sequence shown here is derived from an EMBL/GenBank/DDBJ whole genome shotgun (WGS) entry which is preliminary data.</text>
</comment>
<dbReference type="AlphaFoldDB" id="L9YIU7"/>
<dbReference type="PATRIC" id="fig|1227495.3.peg.3300"/>
<gene>
    <name evidence="1" type="ORF">C487_16459</name>
</gene>
<proteinExistence type="predicted"/>
<protein>
    <submittedName>
        <fullName evidence="1">Uncharacterized protein</fullName>
    </submittedName>
</protein>